<accession>A0A383DR74</accession>
<evidence type="ECO:0000256" key="1">
    <source>
        <dbReference type="SAM" id="Coils"/>
    </source>
</evidence>
<dbReference type="Pfam" id="PF13148">
    <property type="entry name" value="DUF3987"/>
    <property type="match status" value="1"/>
</dbReference>
<reference evidence="2" key="1">
    <citation type="submission" date="2018-05" db="EMBL/GenBank/DDBJ databases">
        <authorList>
            <person name="Lanie J.A."/>
            <person name="Ng W.-L."/>
            <person name="Kazmierczak K.M."/>
            <person name="Andrzejewski T.M."/>
            <person name="Davidsen T.M."/>
            <person name="Wayne K.J."/>
            <person name="Tettelin H."/>
            <person name="Glass J.I."/>
            <person name="Rusch D."/>
            <person name="Podicherti R."/>
            <person name="Tsui H.-C.T."/>
            <person name="Winkler M.E."/>
        </authorList>
    </citation>
    <scope>NUCLEOTIDE SEQUENCE</scope>
</reference>
<dbReference type="InterPro" id="IPR025048">
    <property type="entry name" value="DUF3987"/>
</dbReference>
<dbReference type="EMBL" id="UINC01219388">
    <property type="protein sequence ID" value="SVE46834.1"/>
    <property type="molecule type" value="Genomic_DNA"/>
</dbReference>
<proteinExistence type="predicted"/>
<keyword evidence="1" id="KW-0175">Coiled coil</keyword>
<feature type="coiled-coil region" evidence="1">
    <location>
        <begin position="94"/>
        <end position="128"/>
    </location>
</feature>
<dbReference type="AlphaFoldDB" id="A0A383DR74"/>
<organism evidence="2">
    <name type="scientific">marine metagenome</name>
    <dbReference type="NCBI Taxonomy" id="408172"/>
    <lineage>
        <taxon>unclassified sequences</taxon>
        <taxon>metagenomes</taxon>
        <taxon>ecological metagenomes</taxon>
    </lineage>
</organism>
<feature type="non-terminal residue" evidence="2">
    <location>
        <position position="1"/>
    </location>
</feature>
<sequence>DLLPAPFAAMAKAIVETARVPPSLAGCCVLGAISASTGSGLRVNSGPERHTHANLYILASAVSGSGKSEAFRLALAPFFEAEMEEINQWRESTFPAATAEKDLLECEINKLKKEVQSAKESVDRDEIVREMRNKQSDILKVEAALREPYYSVEDATSEVLALRLRNPSECLASLSPDAGAIINNLFGRYNKSNRTDESIYLKAWSGDYCKVDRINRQAVVLNNPRLAALWLVQP</sequence>
<evidence type="ECO:0000313" key="2">
    <source>
        <dbReference type="EMBL" id="SVE46834.1"/>
    </source>
</evidence>
<protein>
    <recommendedName>
        <fullName evidence="3">DUF3987 domain-containing protein</fullName>
    </recommendedName>
</protein>
<name>A0A383DR74_9ZZZZ</name>
<gene>
    <name evidence="2" type="ORF">METZ01_LOCUS499688</name>
</gene>
<feature type="non-terminal residue" evidence="2">
    <location>
        <position position="234"/>
    </location>
</feature>
<evidence type="ECO:0008006" key="3">
    <source>
        <dbReference type="Google" id="ProtNLM"/>
    </source>
</evidence>